<proteinExistence type="predicted"/>
<dbReference type="InterPro" id="IPR015797">
    <property type="entry name" value="NUDIX_hydrolase-like_dom_sf"/>
</dbReference>
<name>A0A6B2LN30_9EUKA</name>
<evidence type="ECO:0000313" key="2">
    <source>
        <dbReference type="EMBL" id="NDV38207.1"/>
    </source>
</evidence>
<sequence length="117" mass="13181">MKLGETSMEGVKREILEETGLDVTVGPIVDVVDVMVRADGSSFDLMRHSIEEIEYHYTIVEYLIPVQSDAIQNAKAASDAVELKWVNEEDLYQMTDLSTHLIKPVAKKAFQLLDKIN</sequence>
<dbReference type="PROSITE" id="PS51462">
    <property type="entry name" value="NUDIX"/>
    <property type="match status" value="1"/>
</dbReference>
<dbReference type="EMBL" id="GIBP01009238">
    <property type="protein sequence ID" value="NDV38207.1"/>
    <property type="molecule type" value="Transcribed_RNA"/>
</dbReference>
<dbReference type="SUPFAM" id="SSF55811">
    <property type="entry name" value="Nudix"/>
    <property type="match status" value="1"/>
</dbReference>
<evidence type="ECO:0000259" key="1">
    <source>
        <dbReference type="PROSITE" id="PS51462"/>
    </source>
</evidence>
<dbReference type="Gene3D" id="3.90.79.10">
    <property type="entry name" value="Nucleoside Triphosphate Pyrophosphohydrolase"/>
    <property type="match status" value="1"/>
</dbReference>
<dbReference type="AlphaFoldDB" id="A0A6B2LN30"/>
<dbReference type="Pfam" id="PF00293">
    <property type="entry name" value="NUDIX"/>
    <property type="match status" value="1"/>
</dbReference>
<organism evidence="2">
    <name type="scientific">Arcella intermedia</name>
    <dbReference type="NCBI Taxonomy" id="1963864"/>
    <lineage>
        <taxon>Eukaryota</taxon>
        <taxon>Amoebozoa</taxon>
        <taxon>Tubulinea</taxon>
        <taxon>Elardia</taxon>
        <taxon>Arcellinida</taxon>
        <taxon>Sphaerothecina</taxon>
        <taxon>Arcellidae</taxon>
        <taxon>Arcella</taxon>
    </lineage>
</organism>
<protein>
    <recommendedName>
        <fullName evidence="1">Nudix hydrolase domain-containing protein</fullName>
    </recommendedName>
</protein>
<reference evidence="2" key="1">
    <citation type="journal article" date="2020" name="J. Eukaryot. Microbiol.">
        <title>De novo Sequencing, Assembly and Annotation of the Transcriptome for the Free-Living Testate Amoeba Arcella intermedia.</title>
        <authorList>
            <person name="Ribeiro G.M."/>
            <person name="Porfirio-Sousa A.L."/>
            <person name="Maurer-Alcala X.X."/>
            <person name="Katz L.A."/>
            <person name="Lahr D.J.G."/>
        </authorList>
    </citation>
    <scope>NUCLEOTIDE SEQUENCE</scope>
</reference>
<dbReference type="InterPro" id="IPR000086">
    <property type="entry name" value="NUDIX_hydrolase_dom"/>
</dbReference>
<accession>A0A6B2LN30</accession>
<feature type="domain" description="Nudix hydrolase" evidence="1">
    <location>
        <begin position="1"/>
        <end position="108"/>
    </location>
</feature>